<dbReference type="AlphaFoldDB" id="D6PB45"/>
<feature type="compositionally biased region" description="Basic residues" evidence="1">
    <location>
        <begin position="194"/>
        <end position="203"/>
    </location>
</feature>
<proteinExistence type="predicted"/>
<evidence type="ECO:0000313" key="2">
    <source>
        <dbReference type="EMBL" id="ADD92946.1"/>
    </source>
</evidence>
<feature type="compositionally biased region" description="Basic residues" evidence="1">
    <location>
        <begin position="34"/>
        <end position="49"/>
    </location>
</feature>
<feature type="region of interest" description="Disordered" evidence="1">
    <location>
        <begin position="188"/>
        <end position="218"/>
    </location>
</feature>
<dbReference type="EMBL" id="GU942958">
    <property type="protein sequence ID" value="ADD92946.1"/>
    <property type="molecule type" value="Genomic_DNA"/>
</dbReference>
<protein>
    <submittedName>
        <fullName evidence="2">Uncharacterized protein</fullName>
    </submittedName>
</protein>
<evidence type="ECO:0000256" key="1">
    <source>
        <dbReference type="SAM" id="MobiDB-lite"/>
    </source>
</evidence>
<feature type="compositionally biased region" description="Basic and acidic residues" evidence="1">
    <location>
        <begin position="64"/>
        <end position="83"/>
    </location>
</feature>
<sequence>MVVRLSLGALSINGRRGGRKKDEFNPFAKDASQQHRRRRDERERQHARRPTAPTEPTEVQQQKPDIKADLERKQREAIEKLVQKGDVVAPEVAPAPVPIEAPRKKKDDEPAILSHEDRIAELRRKSEATKKNASRIESAPETVLSKPSTVEAEQGSTELAATPLEATVDGVVNATTKSAKNVFATIETNIAPKKDRRRRRRFDKKGGGRQKPEKKLNRQKYLEYKYAAKDILDNPNVPEEHRSNVLGQVWAKGERQGIDECLAYIESKEEELILPEDVGNKLRDLIKRMTTKR</sequence>
<organism evidence="2">
    <name type="scientific">uncultured archaeon MedDCM-OCT-S04-C14</name>
    <dbReference type="NCBI Taxonomy" id="743084"/>
    <lineage>
        <taxon>Archaea</taxon>
        <taxon>environmental samples</taxon>
    </lineage>
</organism>
<accession>D6PB45</accession>
<name>D6PB45_9ARCH</name>
<reference evidence="2" key="1">
    <citation type="journal article" date="2010" name="ISME J.">
        <title>Metagenome of the Mediterranean deep chlorophyll maximum studied by direct and fosmid library 454 pyrosequencing.</title>
        <authorList>
            <person name="Ghai R."/>
            <person name="Martin-Cuadrado A.B."/>
            <person name="Molto A.G."/>
            <person name="Heredia I.G."/>
            <person name="Cabrera R."/>
            <person name="Martin J."/>
            <person name="Verdu M."/>
            <person name="Deschamps P."/>
            <person name="Moreira D."/>
            <person name="Lopez-Garcia P."/>
            <person name="Mira A."/>
            <person name="Rodriguez-Valera F."/>
        </authorList>
    </citation>
    <scope>NUCLEOTIDE SEQUENCE</scope>
</reference>
<feature type="compositionally biased region" description="Basic and acidic residues" evidence="1">
    <location>
        <begin position="204"/>
        <end position="218"/>
    </location>
</feature>
<feature type="compositionally biased region" description="Basic and acidic residues" evidence="1">
    <location>
        <begin position="101"/>
        <end position="130"/>
    </location>
</feature>
<feature type="region of interest" description="Disordered" evidence="1">
    <location>
        <begin position="1"/>
        <end position="164"/>
    </location>
</feature>